<feature type="compositionally biased region" description="Polar residues" evidence="1">
    <location>
        <begin position="105"/>
        <end position="119"/>
    </location>
</feature>
<reference evidence="3" key="1">
    <citation type="submission" date="2025-08" db="UniProtKB">
        <authorList>
            <consortium name="RefSeq"/>
        </authorList>
    </citation>
    <scope>IDENTIFICATION</scope>
    <source>
        <tissue evidence="3">Seedling</tissue>
    </source>
</reference>
<protein>
    <submittedName>
        <fullName evidence="3">Uncharacterized protein LOC125421846</fullName>
    </submittedName>
</protein>
<evidence type="ECO:0000313" key="2">
    <source>
        <dbReference type="Proteomes" id="UP001652623"/>
    </source>
</evidence>
<keyword evidence="2" id="KW-1185">Reference proteome</keyword>
<accession>A0ABM3IFW0</accession>
<sequence>MARDKPLLVLNFLQKPKYKKRRRMGEKEGEDERREKAIASAPSLQHTFKPRGVSQNQLSKFQELHKRRLQIKSKSKIKKKQRGSFSDKSHSKDLSSKDSAGKDSNVLNPESHNNEKSSIVQQEIGAAYVVPKQCQKLYWGLDTKERWERKSNM</sequence>
<dbReference type="PANTHER" id="PTHR14386">
    <property type="entry name" value="PROTEIN FAM204A"/>
    <property type="match status" value="1"/>
</dbReference>
<evidence type="ECO:0000256" key="1">
    <source>
        <dbReference type="SAM" id="MobiDB-lite"/>
    </source>
</evidence>
<evidence type="ECO:0000313" key="3">
    <source>
        <dbReference type="RefSeq" id="XP_048327573.2"/>
    </source>
</evidence>
<organism evidence="2 3">
    <name type="scientific">Ziziphus jujuba</name>
    <name type="common">Chinese jujube</name>
    <name type="synonym">Ziziphus sativa</name>
    <dbReference type="NCBI Taxonomy" id="326968"/>
    <lineage>
        <taxon>Eukaryota</taxon>
        <taxon>Viridiplantae</taxon>
        <taxon>Streptophyta</taxon>
        <taxon>Embryophyta</taxon>
        <taxon>Tracheophyta</taxon>
        <taxon>Spermatophyta</taxon>
        <taxon>Magnoliopsida</taxon>
        <taxon>eudicotyledons</taxon>
        <taxon>Gunneridae</taxon>
        <taxon>Pentapetalae</taxon>
        <taxon>rosids</taxon>
        <taxon>fabids</taxon>
        <taxon>Rosales</taxon>
        <taxon>Rhamnaceae</taxon>
        <taxon>Paliureae</taxon>
        <taxon>Ziziphus</taxon>
    </lineage>
</organism>
<feature type="region of interest" description="Disordered" evidence="1">
    <location>
        <begin position="1"/>
        <end position="119"/>
    </location>
</feature>
<proteinExistence type="predicted"/>
<feature type="compositionally biased region" description="Basic and acidic residues" evidence="1">
    <location>
        <begin position="25"/>
        <end position="37"/>
    </location>
</feature>
<dbReference type="Proteomes" id="UP001652623">
    <property type="component" value="Chromosome 4"/>
</dbReference>
<gene>
    <name evidence="3" type="primary">LOC125421846</name>
</gene>
<name>A0ABM3IFW0_ZIZJJ</name>
<dbReference type="RefSeq" id="XP_048327573.2">
    <property type="nucleotide sequence ID" value="XM_048471616.2"/>
</dbReference>
<dbReference type="GeneID" id="125421846"/>
<dbReference type="PANTHER" id="PTHR14386:SF2">
    <property type="entry name" value="PROTEIN FAM204A"/>
    <property type="match status" value="1"/>
</dbReference>
<feature type="compositionally biased region" description="Basic residues" evidence="1">
    <location>
        <begin position="65"/>
        <end position="82"/>
    </location>
</feature>
<feature type="compositionally biased region" description="Basic and acidic residues" evidence="1">
    <location>
        <begin position="85"/>
        <end position="101"/>
    </location>
</feature>
<dbReference type="InterPro" id="IPR037690">
    <property type="entry name" value="FAM204A"/>
</dbReference>